<dbReference type="EMBL" id="JACADJ010000005">
    <property type="protein sequence ID" value="NWH03906.1"/>
    <property type="molecule type" value="Genomic_DNA"/>
</dbReference>
<gene>
    <name evidence="1" type="ORF">HXW94_02670</name>
</gene>
<dbReference type="RefSeq" id="WP_178365364.1">
    <property type="nucleotide sequence ID" value="NZ_JACADJ010000005.1"/>
</dbReference>
<evidence type="ECO:0000313" key="2">
    <source>
        <dbReference type="Proteomes" id="UP000553343"/>
    </source>
</evidence>
<dbReference type="AlphaFoldDB" id="A0A850T972"/>
<dbReference type="InterPro" id="IPR021228">
    <property type="entry name" value="BrxD"/>
</dbReference>
<protein>
    <submittedName>
        <fullName evidence="1">DUF2791 family P-loop domain-containing protein</fullName>
    </submittedName>
</protein>
<dbReference type="Proteomes" id="UP000553343">
    <property type="component" value="Unassembled WGS sequence"/>
</dbReference>
<organism evidence="1 2">
    <name type="scientific">Desulfobacter latus</name>
    <dbReference type="NCBI Taxonomy" id="2292"/>
    <lineage>
        <taxon>Bacteria</taxon>
        <taxon>Pseudomonadati</taxon>
        <taxon>Thermodesulfobacteriota</taxon>
        <taxon>Desulfobacteria</taxon>
        <taxon>Desulfobacterales</taxon>
        <taxon>Desulfobacteraceae</taxon>
        <taxon>Desulfobacter</taxon>
    </lineage>
</organism>
<dbReference type="Pfam" id="PF10923">
    <property type="entry name" value="BrxC_BrxD"/>
    <property type="match status" value="2"/>
</dbReference>
<keyword evidence="2" id="KW-1185">Reference proteome</keyword>
<comment type="caution">
    <text evidence="1">The sequence shown here is derived from an EMBL/GenBank/DDBJ whole genome shotgun (WGS) entry which is preliminary data.</text>
</comment>
<reference evidence="1 2" key="1">
    <citation type="submission" date="2020-06" db="EMBL/GenBank/DDBJ databases">
        <title>High-quality draft genome of sulfate reducer Desulfobacter latus type strain AcrS2 isolated from marine sediment.</title>
        <authorList>
            <person name="Hoppe M."/>
            <person name="Larsen C.K."/>
            <person name="Marshall I.P.G."/>
            <person name="Schramm A."/>
            <person name="Marietou A.G."/>
        </authorList>
    </citation>
    <scope>NUCLEOTIDE SEQUENCE [LARGE SCALE GENOMIC DNA]</scope>
    <source>
        <strain evidence="1 2">AcRS2</strain>
    </source>
</reference>
<proteinExistence type="predicted"/>
<sequence length="418" mass="48277">MDEKAFNAQINGAKNFHLRRAVERLREGLFDPLGVQWLTSGEDKLNQLFDQGVTALDKGMPYHLCVCGAYGQGKSHSLTYLKQRALENNFVVSYINLDPRQIPFHDFQAVYRALMGAMVFPNEENNLVNVWKEAAAQWPARPENKNKVISDFIPGDMPHRFRAILAAMAHKNMEIPANKRHLKKHARFQPRSFAWTLKNALMGKEIPAHKLAAAFHYREVPFYKGHSLVCREPKEYLAMVKGLARLIKEMGYGGWVLLFDEGESIGQTRITSRSKSYDLLHEIFCPERPAQGFYPVFAFTHDFFSLVETEPWDRTRKPRGRQKTDQPTDDIPCFARNYHKAWKKINIHSLQDLSSGEWKRLSDKLKILHGRAYGWAPESPELDREMKQVLSRNKGAESRMKLRLLVNQLDLEQQKAPC</sequence>
<accession>A0A850T972</accession>
<name>A0A850T972_9BACT</name>
<evidence type="ECO:0000313" key="1">
    <source>
        <dbReference type="EMBL" id="NWH03906.1"/>
    </source>
</evidence>